<dbReference type="EMBL" id="UZAH01037939">
    <property type="protein sequence ID" value="VDP51406.1"/>
    <property type="molecule type" value="Genomic_DNA"/>
</dbReference>
<evidence type="ECO:0000313" key="2">
    <source>
        <dbReference type="EMBL" id="VDP51406.1"/>
    </source>
</evidence>
<reference evidence="4" key="2">
    <citation type="submission" date="2019-09" db="UniProtKB">
        <authorList>
            <consortium name="WormBaseParasite"/>
        </authorList>
    </citation>
    <scope>IDENTIFICATION</scope>
</reference>
<organism evidence="3 4">
    <name type="scientific">Heligmosomoides polygyrus</name>
    <name type="common">Parasitic roundworm</name>
    <dbReference type="NCBI Taxonomy" id="6339"/>
    <lineage>
        <taxon>Eukaryota</taxon>
        <taxon>Metazoa</taxon>
        <taxon>Ecdysozoa</taxon>
        <taxon>Nematoda</taxon>
        <taxon>Chromadorea</taxon>
        <taxon>Rhabditida</taxon>
        <taxon>Rhabditina</taxon>
        <taxon>Rhabditomorpha</taxon>
        <taxon>Strongyloidea</taxon>
        <taxon>Heligmosomidae</taxon>
        <taxon>Heligmosomoides</taxon>
    </lineage>
</organism>
<feature type="region of interest" description="Disordered" evidence="1">
    <location>
        <begin position="1"/>
        <end position="23"/>
    </location>
</feature>
<name>A0A183GRY0_HELPZ</name>
<sequence length="89" mass="9912">MINGTIGDTGEEEASEGEPRGRIRKACQRYPEHKLLGMRTATEENPGDRSTALHKPMALLDDTERMSMMNASEVVNGLTSRKYAADPRY</sequence>
<gene>
    <name evidence="2" type="ORF">HPBE_LOCUS25449</name>
</gene>
<evidence type="ECO:0000256" key="1">
    <source>
        <dbReference type="SAM" id="MobiDB-lite"/>
    </source>
</evidence>
<dbReference type="WBParaSite" id="HPBE_0002545001-mRNA-1">
    <property type="protein sequence ID" value="HPBE_0002545001-mRNA-1"/>
    <property type="gene ID" value="HPBE_0002545001"/>
</dbReference>
<accession>A0A183GRY0</accession>
<keyword evidence="3" id="KW-1185">Reference proteome</keyword>
<accession>A0A3P8I6X9</accession>
<evidence type="ECO:0000313" key="4">
    <source>
        <dbReference type="WBParaSite" id="HPBE_0002545001-mRNA-1"/>
    </source>
</evidence>
<evidence type="ECO:0000313" key="3">
    <source>
        <dbReference type="Proteomes" id="UP000050761"/>
    </source>
</evidence>
<dbReference type="Proteomes" id="UP000050761">
    <property type="component" value="Unassembled WGS sequence"/>
</dbReference>
<protein>
    <submittedName>
        <fullName evidence="2 4">Uncharacterized protein</fullName>
    </submittedName>
</protein>
<proteinExistence type="predicted"/>
<reference evidence="2 3" key="1">
    <citation type="submission" date="2018-11" db="EMBL/GenBank/DDBJ databases">
        <authorList>
            <consortium name="Pathogen Informatics"/>
        </authorList>
    </citation>
    <scope>NUCLEOTIDE SEQUENCE [LARGE SCALE GENOMIC DNA]</scope>
</reference>
<dbReference type="AlphaFoldDB" id="A0A183GRY0"/>